<dbReference type="EMBL" id="JAIWYP010000014">
    <property type="protein sequence ID" value="KAH3710188.1"/>
    <property type="molecule type" value="Genomic_DNA"/>
</dbReference>
<feature type="region of interest" description="Disordered" evidence="1">
    <location>
        <begin position="45"/>
        <end position="76"/>
    </location>
</feature>
<keyword evidence="3" id="KW-1185">Reference proteome</keyword>
<gene>
    <name evidence="2" type="ORF">DPMN_069657</name>
</gene>
<feature type="compositionally biased region" description="Basic and acidic residues" evidence="1">
    <location>
        <begin position="67"/>
        <end position="76"/>
    </location>
</feature>
<dbReference type="AlphaFoldDB" id="A0A9D3YZX6"/>
<proteinExistence type="predicted"/>
<organism evidence="2 3">
    <name type="scientific">Dreissena polymorpha</name>
    <name type="common">Zebra mussel</name>
    <name type="synonym">Mytilus polymorpha</name>
    <dbReference type="NCBI Taxonomy" id="45954"/>
    <lineage>
        <taxon>Eukaryota</taxon>
        <taxon>Metazoa</taxon>
        <taxon>Spiralia</taxon>
        <taxon>Lophotrochozoa</taxon>
        <taxon>Mollusca</taxon>
        <taxon>Bivalvia</taxon>
        <taxon>Autobranchia</taxon>
        <taxon>Heteroconchia</taxon>
        <taxon>Euheterodonta</taxon>
        <taxon>Imparidentia</taxon>
        <taxon>Neoheterodontei</taxon>
        <taxon>Myida</taxon>
        <taxon>Dreissenoidea</taxon>
        <taxon>Dreissenidae</taxon>
        <taxon>Dreissena</taxon>
    </lineage>
</organism>
<reference evidence="2" key="2">
    <citation type="submission" date="2020-11" db="EMBL/GenBank/DDBJ databases">
        <authorList>
            <person name="McCartney M.A."/>
            <person name="Auch B."/>
            <person name="Kono T."/>
            <person name="Mallez S."/>
            <person name="Becker A."/>
            <person name="Gohl D.M."/>
            <person name="Silverstein K.A.T."/>
            <person name="Koren S."/>
            <person name="Bechman K.B."/>
            <person name="Herman A."/>
            <person name="Abrahante J.E."/>
            <person name="Garbe J."/>
        </authorList>
    </citation>
    <scope>NUCLEOTIDE SEQUENCE</scope>
    <source>
        <strain evidence="2">Duluth1</strain>
        <tissue evidence="2">Whole animal</tissue>
    </source>
</reference>
<comment type="caution">
    <text evidence="2">The sequence shown here is derived from an EMBL/GenBank/DDBJ whole genome shotgun (WGS) entry which is preliminary data.</text>
</comment>
<evidence type="ECO:0000313" key="2">
    <source>
        <dbReference type="EMBL" id="KAH3710188.1"/>
    </source>
</evidence>
<evidence type="ECO:0000256" key="1">
    <source>
        <dbReference type="SAM" id="MobiDB-lite"/>
    </source>
</evidence>
<evidence type="ECO:0000313" key="3">
    <source>
        <dbReference type="Proteomes" id="UP000828390"/>
    </source>
</evidence>
<dbReference type="Proteomes" id="UP000828390">
    <property type="component" value="Unassembled WGS sequence"/>
</dbReference>
<reference evidence="2" key="1">
    <citation type="journal article" date="2019" name="bioRxiv">
        <title>The Genome of the Zebra Mussel, Dreissena polymorpha: A Resource for Invasive Species Research.</title>
        <authorList>
            <person name="McCartney M.A."/>
            <person name="Auch B."/>
            <person name="Kono T."/>
            <person name="Mallez S."/>
            <person name="Zhang Y."/>
            <person name="Obille A."/>
            <person name="Becker A."/>
            <person name="Abrahante J.E."/>
            <person name="Garbe J."/>
            <person name="Badalamenti J.P."/>
            <person name="Herman A."/>
            <person name="Mangelson H."/>
            <person name="Liachko I."/>
            <person name="Sullivan S."/>
            <person name="Sone E.D."/>
            <person name="Koren S."/>
            <person name="Silverstein K.A.T."/>
            <person name="Beckman K.B."/>
            <person name="Gohl D.M."/>
        </authorList>
    </citation>
    <scope>NUCLEOTIDE SEQUENCE</scope>
    <source>
        <strain evidence="2">Duluth1</strain>
        <tissue evidence="2">Whole animal</tissue>
    </source>
</reference>
<name>A0A9D3YZX6_DREPO</name>
<feature type="compositionally biased region" description="Low complexity" evidence="1">
    <location>
        <begin position="46"/>
        <end position="65"/>
    </location>
</feature>
<accession>A0A9D3YZX6</accession>
<sequence length="115" mass="13323">MESLSRIKYRGSSRPSLSHLLSLARGRPASFILFHSRHMLIDNKNIDNNNDNNIDNKNIDNNNENNIDDKNIDNNDKNIDNNNDCDKHRLDNLFSCNFIKHKLMDEAKTDIIVSI</sequence>
<protein>
    <submittedName>
        <fullName evidence="2">Uncharacterized protein</fullName>
    </submittedName>
</protein>